<dbReference type="Gene3D" id="3.40.190.10">
    <property type="entry name" value="Periplasmic binding protein-like II"/>
    <property type="match status" value="2"/>
</dbReference>
<evidence type="ECO:0000313" key="7">
    <source>
        <dbReference type="Proteomes" id="UP000031057"/>
    </source>
</evidence>
<evidence type="ECO:0000256" key="2">
    <source>
        <dbReference type="ARBA" id="ARBA00023015"/>
    </source>
</evidence>
<dbReference type="InterPro" id="IPR005119">
    <property type="entry name" value="LysR_subst-bd"/>
</dbReference>
<dbReference type="GO" id="GO:0032993">
    <property type="term" value="C:protein-DNA complex"/>
    <property type="evidence" value="ECO:0007669"/>
    <property type="project" value="TreeGrafter"/>
</dbReference>
<dbReference type="Pfam" id="PF00126">
    <property type="entry name" value="HTH_1"/>
    <property type="match status" value="1"/>
</dbReference>
<accession>A0A0B1ZEM3</accession>
<evidence type="ECO:0000256" key="3">
    <source>
        <dbReference type="ARBA" id="ARBA00023125"/>
    </source>
</evidence>
<dbReference type="GO" id="GO:0003700">
    <property type="term" value="F:DNA-binding transcription factor activity"/>
    <property type="evidence" value="ECO:0007669"/>
    <property type="project" value="InterPro"/>
</dbReference>
<reference evidence="6 7" key="1">
    <citation type="submission" date="2014-10" db="EMBL/GenBank/DDBJ databases">
        <title>Genome sequence of Novosphingobium malaysiense MUSC 273(T).</title>
        <authorList>
            <person name="Lee L.-H."/>
        </authorList>
    </citation>
    <scope>NUCLEOTIDE SEQUENCE [LARGE SCALE GENOMIC DNA]</scope>
    <source>
        <strain evidence="6 7">MUSC 273</strain>
    </source>
</reference>
<comment type="caution">
    <text evidence="6">The sequence shown here is derived from an EMBL/GenBank/DDBJ whole genome shotgun (WGS) entry which is preliminary data.</text>
</comment>
<dbReference type="PRINTS" id="PR00039">
    <property type="entry name" value="HTHLYSR"/>
</dbReference>
<evidence type="ECO:0000313" key="6">
    <source>
        <dbReference type="EMBL" id="KHK88965.1"/>
    </source>
</evidence>
<dbReference type="FunFam" id="1.10.10.10:FF:000001">
    <property type="entry name" value="LysR family transcriptional regulator"/>
    <property type="match status" value="1"/>
</dbReference>
<dbReference type="AlphaFoldDB" id="A0A0B1ZEM3"/>
<dbReference type="Pfam" id="PF03466">
    <property type="entry name" value="LysR_substrate"/>
    <property type="match status" value="1"/>
</dbReference>
<dbReference type="GO" id="GO:0003677">
    <property type="term" value="F:DNA binding"/>
    <property type="evidence" value="ECO:0007669"/>
    <property type="project" value="UniProtKB-KW"/>
</dbReference>
<dbReference type="InterPro" id="IPR036390">
    <property type="entry name" value="WH_DNA-bd_sf"/>
</dbReference>
<dbReference type="PROSITE" id="PS50931">
    <property type="entry name" value="HTH_LYSR"/>
    <property type="match status" value="1"/>
</dbReference>
<dbReference type="STRING" id="1348853.LK12_23005"/>
<keyword evidence="3" id="KW-0238">DNA-binding</keyword>
<keyword evidence="4" id="KW-0804">Transcription</keyword>
<dbReference type="InterPro" id="IPR036388">
    <property type="entry name" value="WH-like_DNA-bd_sf"/>
</dbReference>
<dbReference type="PANTHER" id="PTHR30346:SF17">
    <property type="entry name" value="LYSR FAMILY TRANSCRIPTIONAL REGULATOR"/>
    <property type="match status" value="1"/>
</dbReference>
<keyword evidence="2" id="KW-0805">Transcription regulation</keyword>
<dbReference type="OrthoDB" id="9813056at2"/>
<dbReference type="Proteomes" id="UP000031057">
    <property type="component" value="Unassembled WGS sequence"/>
</dbReference>
<name>A0A0B1ZEM3_9SPHN</name>
<comment type="similarity">
    <text evidence="1">Belongs to the LysR transcriptional regulatory family.</text>
</comment>
<evidence type="ECO:0000256" key="4">
    <source>
        <dbReference type="ARBA" id="ARBA00023163"/>
    </source>
</evidence>
<keyword evidence="7" id="KW-1185">Reference proteome</keyword>
<dbReference type="InterPro" id="IPR000847">
    <property type="entry name" value="LysR_HTH_N"/>
</dbReference>
<dbReference type="RefSeq" id="WP_039290402.1">
    <property type="nucleotide sequence ID" value="NZ_JTDI01000011.1"/>
</dbReference>
<dbReference type="SUPFAM" id="SSF53850">
    <property type="entry name" value="Periplasmic binding protein-like II"/>
    <property type="match status" value="1"/>
</dbReference>
<dbReference type="PANTHER" id="PTHR30346">
    <property type="entry name" value="TRANSCRIPTIONAL DUAL REGULATOR HCAR-RELATED"/>
    <property type="match status" value="1"/>
</dbReference>
<evidence type="ECO:0000259" key="5">
    <source>
        <dbReference type="PROSITE" id="PS50931"/>
    </source>
</evidence>
<proteinExistence type="inferred from homology"/>
<feature type="domain" description="HTH lysR-type" evidence="5">
    <location>
        <begin position="2"/>
        <end position="59"/>
    </location>
</feature>
<organism evidence="6 7">
    <name type="scientific">Novosphingobium malaysiense</name>
    <dbReference type="NCBI Taxonomy" id="1348853"/>
    <lineage>
        <taxon>Bacteria</taxon>
        <taxon>Pseudomonadati</taxon>
        <taxon>Pseudomonadota</taxon>
        <taxon>Alphaproteobacteria</taxon>
        <taxon>Sphingomonadales</taxon>
        <taxon>Sphingomonadaceae</taxon>
        <taxon>Novosphingobium</taxon>
    </lineage>
</organism>
<gene>
    <name evidence="6" type="ORF">LK12_23005</name>
</gene>
<sequence>MIEFVALQHFVAVAQECSFTRAAERVHTSRPALTRSIKRLESQVGAQLFERTTRSVVLTPAGTEFFREALVSLERIAVAAERARRIQDGDQARIRIGICATAESETQTIVDGYQAYRRLRPECDVQLSAVPRIAQGQALRSGEIDAGIMLLNRADCHGLSWRSLHRGELMVLVPKAWDMPQGAIHLSLLSGRPWLMADPRRMPDLHQLQLALCRNAGFEPDIVGYPQDPVTGRIMVACEMGAIFINGLREFHTPETTRLVALEGLSQNLVSETVIAWAEGDETEQLRDLADCMENAARRRP</sequence>
<dbReference type="CDD" id="cd08414">
    <property type="entry name" value="PBP2_LTTR_aromatics_like"/>
    <property type="match status" value="1"/>
</dbReference>
<dbReference type="SUPFAM" id="SSF46785">
    <property type="entry name" value="Winged helix' DNA-binding domain"/>
    <property type="match status" value="1"/>
</dbReference>
<dbReference type="EMBL" id="JTDI01000011">
    <property type="protein sequence ID" value="KHK88965.1"/>
    <property type="molecule type" value="Genomic_DNA"/>
</dbReference>
<protein>
    <recommendedName>
        <fullName evidence="5">HTH lysR-type domain-containing protein</fullName>
    </recommendedName>
</protein>
<evidence type="ECO:0000256" key="1">
    <source>
        <dbReference type="ARBA" id="ARBA00009437"/>
    </source>
</evidence>
<dbReference type="Gene3D" id="1.10.10.10">
    <property type="entry name" value="Winged helix-like DNA-binding domain superfamily/Winged helix DNA-binding domain"/>
    <property type="match status" value="1"/>
</dbReference>